<dbReference type="InterPro" id="IPR017856">
    <property type="entry name" value="Integrase-like_N"/>
</dbReference>
<evidence type="ECO:0000256" key="1">
    <source>
        <dbReference type="ARBA" id="ARBA00008724"/>
    </source>
</evidence>
<evidence type="ECO:0000256" key="5">
    <source>
        <dbReference type="ARBA" id="ARBA00023163"/>
    </source>
</evidence>
<evidence type="ECO:0000259" key="7">
    <source>
        <dbReference type="Pfam" id="PF01709"/>
    </source>
</evidence>
<protein>
    <recommendedName>
        <fullName evidence="6">Probable transcriptional regulatory protein IAB73_03835</fullName>
    </recommendedName>
</protein>
<dbReference type="NCBIfam" id="TIGR01033">
    <property type="entry name" value="YebC/PmpR family DNA-binding transcriptional regulator"/>
    <property type="match status" value="1"/>
</dbReference>
<dbReference type="Pfam" id="PF20772">
    <property type="entry name" value="TACO1_YebC_N"/>
    <property type="match status" value="1"/>
</dbReference>
<dbReference type="InterPro" id="IPR029072">
    <property type="entry name" value="YebC-like"/>
</dbReference>
<dbReference type="EMBL" id="DVFJ01000010">
    <property type="protein sequence ID" value="HIQ71326.1"/>
    <property type="molecule type" value="Genomic_DNA"/>
</dbReference>
<evidence type="ECO:0000313" key="10">
    <source>
        <dbReference type="Proteomes" id="UP000886887"/>
    </source>
</evidence>
<evidence type="ECO:0000256" key="4">
    <source>
        <dbReference type="ARBA" id="ARBA00023125"/>
    </source>
</evidence>
<organism evidence="9 10">
    <name type="scientific">Candidatus Onthenecus intestinigallinarum</name>
    <dbReference type="NCBI Taxonomy" id="2840875"/>
    <lineage>
        <taxon>Bacteria</taxon>
        <taxon>Bacillati</taxon>
        <taxon>Bacillota</taxon>
        <taxon>Clostridia</taxon>
        <taxon>Eubacteriales</taxon>
        <taxon>Candidatus Onthenecus</taxon>
    </lineage>
</organism>
<dbReference type="FunFam" id="1.10.10.200:FF:000002">
    <property type="entry name" value="Probable transcriptional regulatory protein CLM62_37755"/>
    <property type="match status" value="1"/>
</dbReference>
<evidence type="ECO:0000256" key="3">
    <source>
        <dbReference type="ARBA" id="ARBA00023015"/>
    </source>
</evidence>
<evidence type="ECO:0000256" key="6">
    <source>
        <dbReference type="HAMAP-Rule" id="MF_00693"/>
    </source>
</evidence>
<dbReference type="GO" id="GO:0006355">
    <property type="term" value="P:regulation of DNA-templated transcription"/>
    <property type="evidence" value="ECO:0007669"/>
    <property type="project" value="UniProtKB-UniRule"/>
</dbReference>
<comment type="caution">
    <text evidence="9">The sequence shown here is derived from an EMBL/GenBank/DDBJ whole genome shotgun (WGS) entry which is preliminary data.</text>
</comment>
<name>A0A9D0ZA05_9FIRM</name>
<dbReference type="InterPro" id="IPR026564">
    <property type="entry name" value="Transcrip_reg_TACO1-like_dom3"/>
</dbReference>
<proteinExistence type="inferred from homology"/>
<dbReference type="PANTHER" id="PTHR12532:SF6">
    <property type="entry name" value="TRANSCRIPTIONAL REGULATORY PROTEIN YEBC-RELATED"/>
    <property type="match status" value="1"/>
</dbReference>
<feature type="domain" description="TACO1/YebC-like N-terminal" evidence="8">
    <location>
        <begin position="5"/>
        <end position="76"/>
    </location>
</feature>
<dbReference type="Proteomes" id="UP000886887">
    <property type="component" value="Unassembled WGS sequence"/>
</dbReference>
<dbReference type="NCBIfam" id="NF001030">
    <property type="entry name" value="PRK00110.1"/>
    <property type="match status" value="1"/>
</dbReference>
<keyword evidence="2 6" id="KW-0963">Cytoplasm</keyword>
<reference evidence="9" key="1">
    <citation type="submission" date="2020-10" db="EMBL/GenBank/DDBJ databases">
        <authorList>
            <person name="Gilroy R."/>
        </authorList>
    </citation>
    <scope>NUCLEOTIDE SEQUENCE</scope>
    <source>
        <strain evidence="9">ChiSxjej2B14-6234</strain>
    </source>
</reference>
<keyword evidence="4 6" id="KW-0238">DNA-binding</keyword>
<dbReference type="SUPFAM" id="SSF75625">
    <property type="entry name" value="YebC-like"/>
    <property type="match status" value="1"/>
</dbReference>
<dbReference type="FunFam" id="3.30.70.980:FF:000002">
    <property type="entry name" value="Probable transcriptional regulatory protein YebC"/>
    <property type="match status" value="1"/>
</dbReference>
<keyword evidence="5 6" id="KW-0804">Transcription</keyword>
<comment type="similarity">
    <text evidence="1 6">Belongs to the TACO1 family.</text>
</comment>
<keyword evidence="3 6" id="KW-0805">Transcription regulation</keyword>
<dbReference type="Gene3D" id="3.30.70.980">
    <property type="match status" value="2"/>
</dbReference>
<dbReference type="AlphaFoldDB" id="A0A9D0ZA05"/>
<dbReference type="GO" id="GO:0003677">
    <property type="term" value="F:DNA binding"/>
    <property type="evidence" value="ECO:0007669"/>
    <property type="project" value="UniProtKB-UniRule"/>
</dbReference>
<dbReference type="HAMAP" id="MF_00693">
    <property type="entry name" value="Transcrip_reg_TACO1"/>
    <property type="match status" value="1"/>
</dbReference>
<evidence type="ECO:0000256" key="2">
    <source>
        <dbReference type="ARBA" id="ARBA00022490"/>
    </source>
</evidence>
<dbReference type="NCBIfam" id="NF009044">
    <property type="entry name" value="PRK12378.1"/>
    <property type="match status" value="1"/>
</dbReference>
<feature type="domain" description="TACO1/YebC-like second and third" evidence="7">
    <location>
        <begin position="82"/>
        <end position="238"/>
    </location>
</feature>
<evidence type="ECO:0000313" key="9">
    <source>
        <dbReference type="EMBL" id="HIQ71326.1"/>
    </source>
</evidence>
<sequence>MSGHSKWANIKNKKGKADAARGKIFTKIGREIAIAVRDGGSNPDSNSKLRDVIAKAKANNMPNDNIKRSILKAAGELGSVSYEEITYEGYAPGGMAVIVTTVTDNRNRTASDIRHIFDKNGGSLGTNGCVSYMFDNVGLIVIERKPGMDEDDVMMAALDAGASDVQAQDDCFEVTTAVADFSSVRENLEKQGFNFLSAELTMIPQTTNPIDDPETVAKIQKLLEMLDDLDDVQDVYHNGELPEEEDEDD</sequence>
<dbReference type="PANTHER" id="PTHR12532">
    <property type="entry name" value="TRANSLATIONAL ACTIVATOR OF CYTOCHROME C OXIDASE 1"/>
    <property type="match status" value="1"/>
</dbReference>
<dbReference type="Gene3D" id="1.10.10.200">
    <property type="match status" value="1"/>
</dbReference>
<dbReference type="InterPro" id="IPR048300">
    <property type="entry name" value="TACO1_YebC-like_2nd/3rd_dom"/>
</dbReference>
<reference evidence="9" key="2">
    <citation type="journal article" date="2021" name="PeerJ">
        <title>Extensive microbial diversity within the chicken gut microbiome revealed by metagenomics and culture.</title>
        <authorList>
            <person name="Gilroy R."/>
            <person name="Ravi A."/>
            <person name="Getino M."/>
            <person name="Pursley I."/>
            <person name="Horton D.L."/>
            <person name="Alikhan N.F."/>
            <person name="Baker D."/>
            <person name="Gharbi K."/>
            <person name="Hall N."/>
            <person name="Watson M."/>
            <person name="Adriaenssens E.M."/>
            <person name="Foster-Nyarko E."/>
            <person name="Jarju S."/>
            <person name="Secka A."/>
            <person name="Antonio M."/>
            <person name="Oren A."/>
            <person name="Chaudhuri R.R."/>
            <person name="La Ragione R."/>
            <person name="Hildebrand F."/>
            <person name="Pallen M.J."/>
        </authorList>
    </citation>
    <scope>NUCLEOTIDE SEQUENCE</scope>
    <source>
        <strain evidence="9">ChiSxjej2B14-6234</strain>
    </source>
</reference>
<accession>A0A9D0ZA05</accession>
<dbReference type="InterPro" id="IPR049083">
    <property type="entry name" value="TACO1_YebC_N"/>
</dbReference>
<dbReference type="InterPro" id="IPR002876">
    <property type="entry name" value="Transcrip_reg_TACO1-like"/>
</dbReference>
<evidence type="ECO:0000259" key="8">
    <source>
        <dbReference type="Pfam" id="PF20772"/>
    </source>
</evidence>
<dbReference type="GO" id="GO:0005829">
    <property type="term" value="C:cytosol"/>
    <property type="evidence" value="ECO:0007669"/>
    <property type="project" value="TreeGrafter"/>
</dbReference>
<dbReference type="Pfam" id="PF01709">
    <property type="entry name" value="Transcrip_reg"/>
    <property type="match status" value="1"/>
</dbReference>
<gene>
    <name evidence="9" type="ORF">IAB73_03835</name>
</gene>
<comment type="subcellular location">
    <subcellularLocation>
        <location evidence="6">Cytoplasm</location>
    </subcellularLocation>
</comment>